<gene>
    <name evidence="1" type="ORF">MM415B05366_0004</name>
</gene>
<protein>
    <submittedName>
        <fullName evidence="1">Uncharacterized protein</fullName>
    </submittedName>
</protein>
<evidence type="ECO:0000313" key="1">
    <source>
        <dbReference type="EMBL" id="QJA95473.1"/>
    </source>
</evidence>
<reference evidence="1" key="1">
    <citation type="submission" date="2020-03" db="EMBL/GenBank/DDBJ databases">
        <title>The deep terrestrial virosphere.</title>
        <authorList>
            <person name="Holmfeldt K."/>
            <person name="Nilsson E."/>
            <person name="Simone D."/>
            <person name="Lopez-Fernandez M."/>
            <person name="Wu X."/>
            <person name="de Brujin I."/>
            <person name="Lundin D."/>
            <person name="Andersson A."/>
            <person name="Bertilsson S."/>
            <person name="Dopson M."/>
        </authorList>
    </citation>
    <scope>NUCLEOTIDE SEQUENCE</scope>
    <source>
        <strain evidence="1">MM415B05366</strain>
    </source>
</reference>
<organism evidence="1">
    <name type="scientific">viral metagenome</name>
    <dbReference type="NCBI Taxonomy" id="1070528"/>
    <lineage>
        <taxon>unclassified sequences</taxon>
        <taxon>metagenomes</taxon>
        <taxon>organismal metagenomes</taxon>
    </lineage>
</organism>
<name>A0A6M3LLS5_9ZZZZ</name>
<sequence length="91" mass="10159">MQIYRDGDQWCATEEDFIDLQESPVGFGDTQLQAKDALIAELKMLCRCPNNGAADCEACIRIKVIKEDWEELSCSTRATRPNATEAAETTD</sequence>
<proteinExistence type="predicted"/>
<dbReference type="EMBL" id="MT143317">
    <property type="protein sequence ID" value="QJA95473.1"/>
    <property type="molecule type" value="Genomic_DNA"/>
</dbReference>
<dbReference type="AlphaFoldDB" id="A0A6M3LLS5"/>
<accession>A0A6M3LLS5</accession>